<evidence type="ECO:0000259" key="3">
    <source>
        <dbReference type="PROSITE" id="PS51186"/>
    </source>
</evidence>
<dbReference type="Pfam" id="PF13302">
    <property type="entry name" value="Acetyltransf_3"/>
    <property type="match status" value="1"/>
</dbReference>
<reference evidence="4" key="2">
    <citation type="submission" date="2020-09" db="EMBL/GenBank/DDBJ databases">
        <authorList>
            <person name="Sun Q."/>
            <person name="Zhou Y."/>
        </authorList>
    </citation>
    <scope>NUCLEOTIDE SEQUENCE</scope>
    <source>
        <strain evidence="4">CGMCC 1.12187</strain>
    </source>
</reference>
<dbReference type="AlphaFoldDB" id="A0A917M239"/>
<organism evidence="4 5">
    <name type="scientific">Kocuria dechangensis</name>
    <dbReference type="NCBI Taxonomy" id="1176249"/>
    <lineage>
        <taxon>Bacteria</taxon>
        <taxon>Bacillati</taxon>
        <taxon>Actinomycetota</taxon>
        <taxon>Actinomycetes</taxon>
        <taxon>Micrococcales</taxon>
        <taxon>Micrococcaceae</taxon>
        <taxon>Kocuria</taxon>
    </lineage>
</organism>
<accession>A0A917M239</accession>
<keyword evidence="5" id="KW-1185">Reference proteome</keyword>
<gene>
    <name evidence="4" type="ORF">GCM10011374_40900</name>
</gene>
<dbReference type="SUPFAM" id="SSF55729">
    <property type="entry name" value="Acyl-CoA N-acyltransferases (Nat)"/>
    <property type="match status" value="1"/>
</dbReference>
<evidence type="ECO:0000256" key="2">
    <source>
        <dbReference type="ARBA" id="ARBA00023315"/>
    </source>
</evidence>
<feature type="domain" description="N-acetyltransferase" evidence="3">
    <location>
        <begin position="41"/>
        <end position="187"/>
    </location>
</feature>
<dbReference type="InterPro" id="IPR016181">
    <property type="entry name" value="Acyl_CoA_acyltransferase"/>
</dbReference>
<keyword evidence="1" id="KW-0808">Transferase</keyword>
<dbReference type="Gene3D" id="3.40.630.30">
    <property type="match status" value="1"/>
</dbReference>
<dbReference type="PANTHER" id="PTHR43877">
    <property type="entry name" value="AMINOALKYLPHOSPHONATE N-ACETYLTRANSFERASE-RELATED-RELATED"/>
    <property type="match status" value="1"/>
</dbReference>
<dbReference type="EMBL" id="BMEQ01000051">
    <property type="protein sequence ID" value="GGG71974.1"/>
    <property type="molecule type" value="Genomic_DNA"/>
</dbReference>
<comment type="caution">
    <text evidence="4">The sequence shown here is derived from an EMBL/GenBank/DDBJ whole genome shotgun (WGS) entry which is preliminary data.</text>
</comment>
<evidence type="ECO:0000313" key="4">
    <source>
        <dbReference type="EMBL" id="GGG71974.1"/>
    </source>
</evidence>
<protein>
    <recommendedName>
        <fullName evidence="3">N-acetyltransferase domain-containing protein</fullName>
    </recommendedName>
</protein>
<dbReference type="InterPro" id="IPR050832">
    <property type="entry name" value="Bact_Acetyltransf"/>
</dbReference>
<reference evidence="4" key="1">
    <citation type="journal article" date="2014" name="Int. J. Syst. Evol. Microbiol.">
        <title>Complete genome sequence of Corynebacterium casei LMG S-19264T (=DSM 44701T), isolated from a smear-ripened cheese.</title>
        <authorList>
            <consortium name="US DOE Joint Genome Institute (JGI-PGF)"/>
            <person name="Walter F."/>
            <person name="Albersmeier A."/>
            <person name="Kalinowski J."/>
            <person name="Ruckert C."/>
        </authorList>
    </citation>
    <scope>NUCLEOTIDE SEQUENCE</scope>
    <source>
        <strain evidence="4">CGMCC 1.12187</strain>
    </source>
</reference>
<evidence type="ECO:0000313" key="5">
    <source>
        <dbReference type="Proteomes" id="UP000638848"/>
    </source>
</evidence>
<keyword evidence="2" id="KW-0012">Acyltransferase</keyword>
<dbReference type="InterPro" id="IPR000182">
    <property type="entry name" value="GNAT_dom"/>
</dbReference>
<name>A0A917M239_9MICC</name>
<sequence length="191" mass="20147">MDRARHRGALRRLIAVAAERTSSVALVAVDDTVLAQLVHAATTDALADEVTPPLTAGRAWTSDRVAWLRDFHRVRRAGLPGPAGEGTWAVVVDEMVVGSVRLKHTDEPGVLEMGIWLTRGARGRGVGRAATAAALRQAASLGASGVRADTTAANAGALAVLRRFGFHLTLSDGGQDVRALLLFDPEGDRCK</sequence>
<evidence type="ECO:0000256" key="1">
    <source>
        <dbReference type="ARBA" id="ARBA00022679"/>
    </source>
</evidence>
<dbReference type="GO" id="GO:0016747">
    <property type="term" value="F:acyltransferase activity, transferring groups other than amino-acyl groups"/>
    <property type="evidence" value="ECO:0007669"/>
    <property type="project" value="InterPro"/>
</dbReference>
<dbReference type="Proteomes" id="UP000638848">
    <property type="component" value="Unassembled WGS sequence"/>
</dbReference>
<dbReference type="PROSITE" id="PS51186">
    <property type="entry name" value="GNAT"/>
    <property type="match status" value="1"/>
</dbReference>
<proteinExistence type="predicted"/>